<dbReference type="PANTHER" id="PTHR47957:SF3">
    <property type="entry name" value="ATP-DEPENDENT HELICASE HRQ1"/>
    <property type="match status" value="1"/>
</dbReference>
<dbReference type="OrthoDB" id="9815222at2"/>
<feature type="domain" description="Helicase ATP-binding" evidence="3">
    <location>
        <begin position="110"/>
        <end position="319"/>
    </location>
</feature>
<keyword evidence="6" id="KW-1185">Reference proteome</keyword>
<gene>
    <name evidence="5" type="ORF">DI392_00105</name>
</gene>
<dbReference type="InterPro" id="IPR011545">
    <property type="entry name" value="DEAD/DEAH_box_helicase_dom"/>
</dbReference>
<proteinExistence type="predicted"/>
<dbReference type="SUPFAM" id="SSF52540">
    <property type="entry name" value="P-loop containing nucleoside triphosphate hydrolases"/>
    <property type="match status" value="1"/>
</dbReference>
<keyword evidence="2" id="KW-0067">ATP-binding</keyword>
<reference evidence="5 6" key="1">
    <citation type="submission" date="2018-05" db="EMBL/GenBank/DDBJ databases">
        <title>Vibrio limimaris sp. nov., isolated from marine sediment.</title>
        <authorList>
            <person name="Li C.-M."/>
        </authorList>
    </citation>
    <scope>NUCLEOTIDE SEQUENCE [LARGE SCALE GENOMIC DNA]</scope>
    <source>
        <strain evidence="5 6">E4404</strain>
    </source>
</reference>
<dbReference type="Gene3D" id="3.40.50.300">
    <property type="entry name" value="P-loop containing nucleotide triphosphate hydrolases"/>
    <property type="match status" value="2"/>
</dbReference>
<dbReference type="Proteomes" id="UP000245362">
    <property type="component" value="Unassembled WGS sequence"/>
</dbReference>
<dbReference type="InterPro" id="IPR018973">
    <property type="entry name" value="MZB"/>
</dbReference>
<dbReference type="InterPro" id="IPR014001">
    <property type="entry name" value="Helicase_ATP-bd"/>
</dbReference>
<dbReference type="InterPro" id="IPR027417">
    <property type="entry name" value="P-loop_NTPase"/>
</dbReference>
<dbReference type="GO" id="GO:0006289">
    <property type="term" value="P:nucleotide-excision repair"/>
    <property type="evidence" value="ECO:0007669"/>
    <property type="project" value="TreeGrafter"/>
</dbReference>
<name>A0A2U3BD80_9VIBR</name>
<evidence type="ECO:0008006" key="7">
    <source>
        <dbReference type="Google" id="ProtNLM"/>
    </source>
</evidence>
<dbReference type="Pfam" id="PF09369">
    <property type="entry name" value="MZB"/>
    <property type="match status" value="1"/>
</dbReference>
<accession>A0A2U3BD80</accession>
<dbReference type="PROSITE" id="PS51192">
    <property type="entry name" value="HELICASE_ATP_BIND_1"/>
    <property type="match status" value="1"/>
</dbReference>
<comment type="caution">
    <text evidence="5">The sequence shown here is derived from an EMBL/GenBank/DDBJ whole genome shotgun (WGS) entry which is preliminary data.</text>
</comment>
<dbReference type="RefSeq" id="WP_109317882.1">
    <property type="nucleotide sequence ID" value="NZ_QFWT01000001.1"/>
</dbReference>
<keyword evidence="1" id="KW-0547">Nucleotide-binding</keyword>
<dbReference type="Pfam" id="PF00271">
    <property type="entry name" value="Helicase_C"/>
    <property type="match status" value="1"/>
</dbReference>
<dbReference type="SMART" id="SM00490">
    <property type="entry name" value="HELICc"/>
    <property type="match status" value="1"/>
</dbReference>
<organism evidence="5 6">
    <name type="scientific">Vibrio albus</name>
    <dbReference type="NCBI Taxonomy" id="2200953"/>
    <lineage>
        <taxon>Bacteria</taxon>
        <taxon>Pseudomonadati</taxon>
        <taxon>Pseudomonadota</taxon>
        <taxon>Gammaproteobacteria</taxon>
        <taxon>Vibrionales</taxon>
        <taxon>Vibrionaceae</taxon>
        <taxon>Vibrio</taxon>
    </lineage>
</organism>
<dbReference type="InterPro" id="IPR001650">
    <property type="entry name" value="Helicase_C-like"/>
</dbReference>
<dbReference type="PANTHER" id="PTHR47957">
    <property type="entry name" value="ATP-DEPENDENT HELICASE HRQ1"/>
    <property type="match status" value="1"/>
</dbReference>
<dbReference type="GO" id="GO:0036297">
    <property type="term" value="P:interstrand cross-link repair"/>
    <property type="evidence" value="ECO:0007669"/>
    <property type="project" value="TreeGrafter"/>
</dbReference>
<dbReference type="PROSITE" id="PS51194">
    <property type="entry name" value="HELICASE_CTER"/>
    <property type="match status" value="1"/>
</dbReference>
<dbReference type="EMBL" id="QFWT01000001">
    <property type="protein sequence ID" value="PWI34727.1"/>
    <property type="molecule type" value="Genomic_DNA"/>
</dbReference>
<evidence type="ECO:0000256" key="1">
    <source>
        <dbReference type="ARBA" id="ARBA00022741"/>
    </source>
</evidence>
<feature type="domain" description="Helicase C-terminal" evidence="4">
    <location>
        <begin position="1021"/>
        <end position="1188"/>
    </location>
</feature>
<dbReference type="Pfam" id="PF00270">
    <property type="entry name" value="DEAD"/>
    <property type="match status" value="1"/>
</dbReference>
<evidence type="ECO:0000256" key="2">
    <source>
        <dbReference type="ARBA" id="ARBA00022840"/>
    </source>
</evidence>
<dbReference type="GO" id="GO:0005524">
    <property type="term" value="F:ATP binding"/>
    <property type="evidence" value="ECO:0007669"/>
    <property type="project" value="UniProtKB-KW"/>
</dbReference>
<evidence type="ECO:0000259" key="4">
    <source>
        <dbReference type="PROSITE" id="PS51194"/>
    </source>
</evidence>
<dbReference type="GO" id="GO:0003676">
    <property type="term" value="F:nucleic acid binding"/>
    <property type="evidence" value="ECO:0007669"/>
    <property type="project" value="InterPro"/>
</dbReference>
<dbReference type="SMART" id="SM00487">
    <property type="entry name" value="DEXDc"/>
    <property type="match status" value="1"/>
</dbReference>
<evidence type="ECO:0000313" key="6">
    <source>
        <dbReference type="Proteomes" id="UP000245362"/>
    </source>
</evidence>
<evidence type="ECO:0000313" key="5">
    <source>
        <dbReference type="EMBL" id="PWI34727.1"/>
    </source>
</evidence>
<evidence type="ECO:0000259" key="3">
    <source>
        <dbReference type="PROSITE" id="PS51192"/>
    </source>
</evidence>
<protein>
    <recommendedName>
        <fullName evidence="7">DEAD/DEAH box helicase</fullName>
    </recommendedName>
</protein>
<dbReference type="GO" id="GO:0043138">
    <property type="term" value="F:3'-5' DNA helicase activity"/>
    <property type="evidence" value="ECO:0007669"/>
    <property type="project" value="TreeGrafter"/>
</dbReference>
<sequence>MTGYFSELVEQSVSRAKESTLSVLGITNPALRNHLSHLMSGESGNRESFLAPPLFEHTFGWEFAKPEMSDLSGNLLSEAVINALDDKSNGRYRFGTEYHPFEHQLNAWQTLLTDEPKSVVVTSGTGSGKTECFMVPVLEDIYQEYRQKQAPLMGVRALFLYPLNALINSQKERLDAWTKHFGSGIRYCLYNGNTENSEKKMRKAQEASPNHVLSRELMRREPAPILVTNGTMLEYMLVRQIDAPIIERSRQEKSLRWIVLDEAHTYVGSQAAELSLQLRRVLYAFGVEAKNVRFVATSATIAGDEATEQLTKYLSDLAGIDPKQIKIIGGRRVIPEIDFVEGADESLEHLELINPDGEWDKEEKKNNPEISSERFNALKTSRYAHTLRKIIVDSQRPLTLNEINTLVAMELSQKELSQSELLRWLDLLTGTKPSKSAESFLKLRAHFFQRMTNGLWSCIDKNCSCKNGTELEKNWPFGYVYTSQRQKCECGAAVLELAFCTECNEPHLLGHDKNGVLTQWNSKSGDEFSLQNDEFSDEDEESNDIQELDEAVKFPEIFASKIDDDHCYIPIRIGLEGQLATHAPQGYDLTFATTKDPLCSGCGFTGYNHGSPFRRAMLGAPFYIANVVPTLLEYCPDFSDKDKKSEGPQSLPARGRRLITFTDSRQGTARLSVRMQQEAERSKLRGAVVEILREKQLDQPVNINQPKDGVTAEKLLQQAEILRGLGMIGPAEELEKQADALDSGYKSLTLASVTWEEMVSELAKKREFKGAMFLYNRYLSPEVFNEHDGSHKLAEMLLFREFARRPKRQNSSETQGLVKINYVGLDKIKHYPEHWDQYGFTLQDWLDFIKVALDFFVRENNFLRLEDNGWLKWIGSHFSSKSLRNPDSDEFDEGRFKRWPLVRGSQRHRLIKLLTIASKIDCDNKQGQDVINDWLRAAWRDVTETARILVVDDNQFALDRRKLTFSFVEKVFICPVTNKLLDTTFRELTPYLPRQIHDINKYQCTSVEYPNIWNIQARQYDYQNGLSHIREQIKSDPKVSSLREKNLWTDINDRAVEGGFYYRTAEHSAQQSSERLQSYEDLFKEGKINVLNCSTTMEMGVDIGGITAVVMNNVPPHPANYLQRAGRAGRSKESRAISYTLCKGNPHDQQVFDNPKWPFVTSIPAPYVERNSSRLVQRHVNSMLLSLFLNQVVGDTSKEKTSLNLEWFYLPEDNSICEHFLAWIESDASYWDADIMFLVRGTVLSQKSPNLLRKNAAECIFKLKDRWFTEFHYLENESINVDVDSPYAYRLNMEKTRLTNEFLLKEFAAKAFLPGYGFPTDVVTFDNNNIEDFLRDKKRKRTPKEEREDNSSRFRGLPSRNLAVALREYAPGAEIVLDGRVFRSGGVALHWHNVSFSGAKEAQKFDIAWRCDCCGQTGYVTDVSASALNMKCTNPKCGASIKPHNILQVLQPAGFVSDFYRSPTNDISTQKFIPVEDAWVSVGNAIPVSLPNENMGYMLSTEEGTVFYHTSGENGTGYAICPSCGRSESMDKNGDCPSYFNPTISHRPLKAVKKDKNGDGNVGCDGSPYLMKNIHLGCHSKTDVFELVLKHPVRNEYIPDSPKGKTIAMTLSLALRKALSGILGISTSELGYSIRPAIVESGEPAKIIQLYDVISGGAGFASTAHYHIQTLLTEMVNNLHCPKCIHGCGECLLESDTRNDTDYIDSALALEWLGDDFVQFNTLPEELIDFSGGEYQPASVALTIRNLVNHGAKEAIFWLGNDISEWDLTHPNFKRALINYLTSDNIKVTLVLPQEEFEQDLTEDLWFFKKIGVRLAVGEPNRSEIAAQLILDGQVITIATSDSENIVPGDGWHRKSSVVILTRNEQVQAYSEFNLERSYSDPNKLFGALEVDAHLNGSLNHFGGAFWTLLLEHDEGLRKLLSEEQLISISYSDRYIQTPASMLLISEIINALCKYKSEVASIVINTLYQEKERMGKCLHHDWQDKDEFVEGYKKWLEYQSSVDTTVVCHMNRKDIPHRRQLILAFSSGRKVSLKFDQGVGYWLIYEPNSRYSTVLHNFNSDIGIQLGLLQKLEKSLSVRNSEDWSTDITYQEI</sequence>